<accession>A0A5B2VAC4</accession>
<feature type="transmembrane region" description="Helical" evidence="2">
    <location>
        <begin position="179"/>
        <end position="199"/>
    </location>
</feature>
<evidence type="ECO:0000313" key="5">
    <source>
        <dbReference type="EMBL" id="KAA2235545.1"/>
    </source>
</evidence>
<dbReference type="InterPro" id="IPR001054">
    <property type="entry name" value="A/G_cyclase"/>
</dbReference>
<dbReference type="GO" id="GO:0004016">
    <property type="term" value="F:adenylate cyclase activity"/>
    <property type="evidence" value="ECO:0007669"/>
    <property type="project" value="UniProtKB-ARBA"/>
</dbReference>
<dbReference type="SUPFAM" id="SSF55073">
    <property type="entry name" value="Nucleotide cyclase"/>
    <property type="match status" value="1"/>
</dbReference>
<dbReference type="Gene3D" id="3.10.20.30">
    <property type="match status" value="1"/>
</dbReference>
<dbReference type="GO" id="GO:0009190">
    <property type="term" value="P:cyclic nucleotide biosynthetic process"/>
    <property type="evidence" value="ECO:0007669"/>
    <property type="project" value="InterPro"/>
</dbReference>
<reference evidence="5 6" key="2">
    <citation type="submission" date="2019-09" db="EMBL/GenBank/DDBJ databases">
        <authorList>
            <person name="Jin C."/>
        </authorList>
    </citation>
    <scope>NUCLEOTIDE SEQUENCE [LARGE SCALE GENOMIC DNA]</scope>
    <source>
        <strain evidence="5 6">BN140002</strain>
    </source>
</reference>
<dbReference type="Pfam" id="PF00211">
    <property type="entry name" value="Guanylate_cyc"/>
    <property type="match status" value="1"/>
</dbReference>
<evidence type="ECO:0000256" key="1">
    <source>
        <dbReference type="SAM" id="MobiDB-lite"/>
    </source>
</evidence>
<dbReference type="GO" id="GO:0016020">
    <property type="term" value="C:membrane"/>
    <property type="evidence" value="ECO:0007669"/>
    <property type="project" value="InterPro"/>
</dbReference>
<evidence type="ECO:0000256" key="2">
    <source>
        <dbReference type="SAM" id="Phobius"/>
    </source>
</evidence>
<feature type="domain" description="2Fe-2S ferredoxin-type" evidence="4">
    <location>
        <begin position="253"/>
        <end position="350"/>
    </location>
</feature>
<name>A0A5B2VAC4_9HYPH</name>
<gene>
    <name evidence="5" type="ORF">F0L46_18755</name>
</gene>
<proteinExistence type="predicted"/>
<reference evidence="5 6" key="1">
    <citation type="submission" date="2019-09" db="EMBL/GenBank/DDBJ databases">
        <title>Salinarimonas rosea gen. nov., sp. nov., a new member of the a-2 subgroup of the Proteobacteria.</title>
        <authorList>
            <person name="Liu J."/>
        </authorList>
    </citation>
    <scope>NUCLEOTIDE SEQUENCE [LARGE SCALE GENOMIC DNA]</scope>
    <source>
        <strain evidence="5 6">BN140002</strain>
    </source>
</reference>
<dbReference type="InterPro" id="IPR012675">
    <property type="entry name" value="Beta-grasp_dom_sf"/>
</dbReference>
<dbReference type="CDD" id="cd00207">
    <property type="entry name" value="fer2"/>
    <property type="match status" value="1"/>
</dbReference>
<keyword evidence="2" id="KW-1133">Transmembrane helix</keyword>
<dbReference type="Pfam" id="PF00111">
    <property type="entry name" value="Fer2"/>
    <property type="match status" value="1"/>
</dbReference>
<feature type="region of interest" description="Disordered" evidence="1">
    <location>
        <begin position="560"/>
        <end position="595"/>
    </location>
</feature>
<keyword evidence="2" id="KW-0812">Transmembrane</keyword>
<feature type="domain" description="Guanylate cyclase" evidence="3">
    <location>
        <begin position="370"/>
        <end position="503"/>
    </location>
</feature>
<feature type="transmembrane region" description="Helical" evidence="2">
    <location>
        <begin position="72"/>
        <end position="89"/>
    </location>
</feature>
<feature type="transmembrane region" description="Helical" evidence="2">
    <location>
        <begin position="101"/>
        <end position="125"/>
    </location>
</feature>
<dbReference type="EMBL" id="VUOA01000034">
    <property type="protein sequence ID" value="KAA2235545.1"/>
    <property type="molecule type" value="Genomic_DNA"/>
</dbReference>
<dbReference type="CDD" id="cd07302">
    <property type="entry name" value="CHD"/>
    <property type="match status" value="1"/>
</dbReference>
<sequence length="595" mass="63383">MTAPATPSAERPHLLCPQSIERALRFGAGTVLMVFVAMHLLNHALGVFGVAALDWGQTLRFAIWRNPIGTSLLYGSLAVHVGLTLKRVLARRTLRMPPVEALQLVLGLAIPIFLAPHILGTRFMAERGVSDYYIHVLRNLWPGLALWQTALVAMVWVHGVIGIRAAFRDKPRFARWRGPLVVLAALLPMLALAGFVAGGREAQATPTERVAPTAADVEAFNSAAMIAKTGTWLVIAGVLGVFGWRAGRRFLKPHVSVRYVGHGAVRSPVGMTLLEISRSNRIPHASLCGGKGRCSTCRVLLTSGHETLPPPMGIELRLLDRIRAPQRVRLACQVRPTRPLGVRILLPGDVGRDEGASDAALDWGREQEVAILFADIRAFSALARHQLPADAVSLLNRVLTDMIQAVEAHGGEVALVPTDGIMAIFRADRTLRRATLAALTSASDILHAVDATNREMGSALPQPLRAGVGVHAGPVILARIGDGERARRLTAIGEAVFAADALEAASKEHAVDAMISQDALKAAGIAPPSGPARSIAYKSGETALMAYAAEDARALDDLLGRRARPNPEAARPPRGGKPHVTHADAIEASLDGGSG</sequence>
<comment type="caution">
    <text evidence="5">The sequence shown here is derived from an EMBL/GenBank/DDBJ whole genome shotgun (WGS) entry which is preliminary data.</text>
</comment>
<dbReference type="PROSITE" id="PS51085">
    <property type="entry name" value="2FE2S_FER_2"/>
    <property type="match status" value="1"/>
</dbReference>
<evidence type="ECO:0000313" key="6">
    <source>
        <dbReference type="Proteomes" id="UP000323142"/>
    </source>
</evidence>
<dbReference type="InterPro" id="IPR034804">
    <property type="entry name" value="SQR/QFR_C/D"/>
</dbReference>
<evidence type="ECO:0000259" key="4">
    <source>
        <dbReference type="PROSITE" id="PS51085"/>
    </source>
</evidence>
<dbReference type="PANTHER" id="PTHR43081:SF1">
    <property type="entry name" value="ADENYLATE CYCLASE, TERMINAL-DIFFERENTIATION SPECIFIC"/>
    <property type="match status" value="1"/>
</dbReference>
<dbReference type="Gene3D" id="3.30.70.1230">
    <property type="entry name" value="Nucleotide cyclase"/>
    <property type="match status" value="1"/>
</dbReference>
<dbReference type="PROSITE" id="PS50125">
    <property type="entry name" value="GUANYLATE_CYCLASE_2"/>
    <property type="match status" value="1"/>
</dbReference>
<dbReference type="SUPFAM" id="SSF81343">
    <property type="entry name" value="Fumarate reductase respiratory complex transmembrane subunits"/>
    <property type="match status" value="1"/>
</dbReference>
<evidence type="ECO:0000259" key="3">
    <source>
        <dbReference type="PROSITE" id="PS50125"/>
    </source>
</evidence>
<dbReference type="InterPro" id="IPR050697">
    <property type="entry name" value="Adenylyl/Guanylyl_Cyclase_3/4"/>
</dbReference>
<dbReference type="InterPro" id="IPR036010">
    <property type="entry name" value="2Fe-2S_ferredoxin-like_sf"/>
</dbReference>
<dbReference type="AlphaFoldDB" id="A0A5B2VAC4"/>
<organism evidence="5 6">
    <name type="scientific">Salinarimonas soli</name>
    <dbReference type="NCBI Taxonomy" id="1638099"/>
    <lineage>
        <taxon>Bacteria</taxon>
        <taxon>Pseudomonadati</taxon>
        <taxon>Pseudomonadota</taxon>
        <taxon>Alphaproteobacteria</taxon>
        <taxon>Hyphomicrobiales</taxon>
        <taxon>Salinarimonadaceae</taxon>
        <taxon>Salinarimonas</taxon>
    </lineage>
</organism>
<feature type="transmembrane region" description="Helical" evidence="2">
    <location>
        <begin position="145"/>
        <end position="167"/>
    </location>
</feature>
<dbReference type="SMART" id="SM00044">
    <property type="entry name" value="CYCc"/>
    <property type="match status" value="1"/>
</dbReference>
<dbReference type="OrthoDB" id="341967at2"/>
<dbReference type="SUPFAM" id="SSF54292">
    <property type="entry name" value="2Fe-2S ferredoxin-like"/>
    <property type="match status" value="1"/>
</dbReference>
<dbReference type="PANTHER" id="PTHR43081">
    <property type="entry name" value="ADENYLATE CYCLASE, TERMINAL-DIFFERENTIATION SPECIFIC-RELATED"/>
    <property type="match status" value="1"/>
</dbReference>
<dbReference type="InterPro" id="IPR029787">
    <property type="entry name" value="Nucleotide_cyclase"/>
</dbReference>
<keyword evidence="2" id="KW-0472">Membrane</keyword>
<feature type="transmembrane region" description="Helical" evidence="2">
    <location>
        <begin position="31"/>
        <end position="52"/>
    </location>
</feature>
<feature type="transmembrane region" description="Helical" evidence="2">
    <location>
        <begin position="219"/>
        <end position="244"/>
    </location>
</feature>
<dbReference type="Proteomes" id="UP000323142">
    <property type="component" value="Unassembled WGS sequence"/>
</dbReference>
<dbReference type="InterPro" id="IPR001041">
    <property type="entry name" value="2Fe-2S_ferredoxin-type"/>
</dbReference>
<dbReference type="RefSeq" id="WP_149820379.1">
    <property type="nucleotide sequence ID" value="NZ_VUOA01000034.1"/>
</dbReference>
<keyword evidence="6" id="KW-1185">Reference proteome</keyword>
<dbReference type="GO" id="GO:0051536">
    <property type="term" value="F:iron-sulfur cluster binding"/>
    <property type="evidence" value="ECO:0007669"/>
    <property type="project" value="InterPro"/>
</dbReference>
<dbReference type="GO" id="GO:0035556">
    <property type="term" value="P:intracellular signal transduction"/>
    <property type="evidence" value="ECO:0007669"/>
    <property type="project" value="InterPro"/>
</dbReference>
<protein>
    <submittedName>
        <fullName evidence="5">2Fe-2S iron-sulfur cluster binding domain-containing protein</fullName>
    </submittedName>
</protein>